<protein>
    <recommendedName>
        <fullName evidence="7">Rhodopsin domain-containing protein</fullName>
    </recommendedName>
</protein>
<evidence type="ECO:0000256" key="1">
    <source>
        <dbReference type="ARBA" id="ARBA00004141"/>
    </source>
</evidence>
<feature type="transmembrane region" description="Helical" evidence="6">
    <location>
        <begin position="164"/>
        <end position="184"/>
    </location>
</feature>
<comment type="similarity">
    <text evidence="5">Belongs to the SAT4 family.</text>
</comment>
<dbReference type="Proteomes" id="UP001480595">
    <property type="component" value="Unassembled WGS sequence"/>
</dbReference>
<gene>
    <name evidence="8" type="ORF">PG994_015409</name>
</gene>
<evidence type="ECO:0000256" key="5">
    <source>
        <dbReference type="ARBA" id="ARBA00038359"/>
    </source>
</evidence>
<keyword evidence="2 6" id="KW-0812">Transmembrane</keyword>
<sequence>MEPPPGVVPNFAKPGGNHALGYGILISSSIISTIAVLVRLVSSVAAKKFLVEYLLMVVALGLFAGTQYIMWDFSTYPGYWDHQWNVPRTYLHVAVTVVNLVSDTAILAMPQSIIWKLQMSHRQKWGMSLLFVIGLSAWVFGIARAAYFVNILDTQDVVYTMSGVAIWTIWEVAAGFLIMGVPALPRVFKTLPKSASIASFLRSVSRAGKDSGSGPAVPQYRLYQPKQRRRRGLWETSDRDTTDLISLRDVQGAGSTVGNTAEHTPVNVVREMNSRSSGQQTV</sequence>
<feature type="transmembrane region" description="Helical" evidence="6">
    <location>
        <begin position="53"/>
        <end position="70"/>
    </location>
</feature>
<dbReference type="RefSeq" id="XP_066707519.1">
    <property type="nucleotide sequence ID" value="XM_066866816.1"/>
</dbReference>
<feature type="transmembrane region" description="Helical" evidence="6">
    <location>
        <begin position="90"/>
        <end position="108"/>
    </location>
</feature>
<dbReference type="GeneID" id="92099881"/>
<dbReference type="EMBL" id="JAQQWL010000019">
    <property type="protein sequence ID" value="KAK8036638.1"/>
    <property type="molecule type" value="Genomic_DNA"/>
</dbReference>
<name>A0ABR1SQM7_9PEZI</name>
<keyword evidence="3 6" id="KW-1133">Transmembrane helix</keyword>
<evidence type="ECO:0000256" key="3">
    <source>
        <dbReference type="ARBA" id="ARBA00022989"/>
    </source>
</evidence>
<evidence type="ECO:0000313" key="8">
    <source>
        <dbReference type="EMBL" id="KAK8036638.1"/>
    </source>
</evidence>
<dbReference type="InterPro" id="IPR049326">
    <property type="entry name" value="Rhodopsin_dom_fungi"/>
</dbReference>
<keyword evidence="9" id="KW-1185">Reference proteome</keyword>
<feature type="domain" description="Rhodopsin" evidence="7">
    <location>
        <begin position="22"/>
        <end position="189"/>
    </location>
</feature>
<proteinExistence type="inferred from homology"/>
<comment type="caution">
    <text evidence="8">The sequence shown here is derived from an EMBL/GenBank/DDBJ whole genome shotgun (WGS) entry which is preliminary data.</text>
</comment>
<reference evidence="8 9" key="1">
    <citation type="submission" date="2023-01" db="EMBL/GenBank/DDBJ databases">
        <title>Analysis of 21 Apiospora genomes using comparative genomics revels a genus with tremendous synthesis potential of carbohydrate active enzymes and secondary metabolites.</title>
        <authorList>
            <person name="Sorensen T."/>
        </authorList>
    </citation>
    <scope>NUCLEOTIDE SEQUENCE [LARGE SCALE GENOMIC DNA]</scope>
    <source>
        <strain evidence="8 9">CBS 135458</strain>
    </source>
</reference>
<evidence type="ECO:0000259" key="7">
    <source>
        <dbReference type="Pfam" id="PF20684"/>
    </source>
</evidence>
<dbReference type="PANTHER" id="PTHR33048:SF163">
    <property type="entry name" value="INTEGRAL MEMBRANE PROTEIN (AFU_ORTHOLOGUE AFUA_8G05510)"/>
    <property type="match status" value="1"/>
</dbReference>
<dbReference type="Pfam" id="PF20684">
    <property type="entry name" value="Fung_rhodopsin"/>
    <property type="match status" value="1"/>
</dbReference>
<accession>A0ABR1SQM7</accession>
<organism evidence="8 9">
    <name type="scientific">Apiospora phragmitis</name>
    <dbReference type="NCBI Taxonomy" id="2905665"/>
    <lineage>
        <taxon>Eukaryota</taxon>
        <taxon>Fungi</taxon>
        <taxon>Dikarya</taxon>
        <taxon>Ascomycota</taxon>
        <taxon>Pezizomycotina</taxon>
        <taxon>Sordariomycetes</taxon>
        <taxon>Xylariomycetidae</taxon>
        <taxon>Amphisphaeriales</taxon>
        <taxon>Apiosporaceae</taxon>
        <taxon>Apiospora</taxon>
    </lineage>
</organism>
<evidence type="ECO:0000256" key="6">
    <source>
        <dbReference type="SAM" id="Phobius"/>
    </source>
</evidence>
<evidence type="ECO:0000256" key="4">
    <source>
        <dbReference type="ARBA" id="ARBA00023136"/>
    </source>
</evidence>
<feature type="transmembrane region" description="Helical" evidence="6">
    <location>
        <begin position="129"/>
        <end position="152"/>
    </location>
</feature>
<dbReference type="InterPro" id="IPR052337">
    <property type="entry name" value="SAT4-like"/>
</dbReference>
<evidence type="ECO:0000256" key="2">
    <source>
        <dbReference type="ARBA" id="ARBA00022692"/>
    </source>
</evidence>
<comment type="subcellular location">
    <subcellularLocation>
        <location evidence="1">Membrane</location>
        <topology evidence="1">Multi-pass membrane protein</topology>
    </subcellularLocation>
</comment>
<evidence type="ECO:0000313" key="9">
    <source>
        <dbReference type="Proteomes" id="UP001480595"/>
    </source>
</evidence>
<feature type="transmembrane region" description="Helical" evidence="6">
    <location>
        <begin position="20"/>
        <end position="41"/>
    </location>
</feature>
<keyword evidence="4 6" id="KW-0472">Membrane</keyword>
<dbReference type="PANTHER" id="PTHR33048">
    <property type="entry name" value="PTH11-LIKE INTEGRAL MEMBRANE PROTEIN (AFU_ORTHOLOGUE AFUA_5G11245)"/>
    <property type="match status" value="1"/>
</dbReference>